<dbReference type="Pfam" id="PF03888">
    <property type="entry name" value="MucB_RseB"/>
    <property type="match status" value="1"/>
</dbReference>
<evidence type="ECO:0000256" key="1">
    <source>
        <dbReference type="ARBA" id="ARBA00004418"/>
    </source>
</evidence>
<dbReference type="GO" id="GO:0030288">
    <property type="term" value="C:outer membrane-bounded periplasmic space"/>
    <property type="evidence" value="ECO:0007669"/>
    <property type="project" value="TreeGrafter"/>
</dbReference>
<dbReference type="Gene3D" id="3.30.200.100">
    <property type="entry name" value="MucB/RseB, C-terminal domain"/>
    <property type="match status" value="1"/>
</dbReference>
<proteinExistence type="inferred from homology"/>
<protein>
    <recommendedName>
        <fullName evidence="8">MucB/RseB N-terminal domain-containing protein</fullName>
    </recommendedName>
</protein>
<dbReference type="InterPro" id="IPR033436">
    <property type="entry name" value="MucB/RseB_C"/>
</dbReference>
<dbReference type="AlphaFoldDB" id="A0A0F9TG76"/>
<evidence type="ECO:0000256" key="3">
    <source>
        <dbReference type="ARBA" id="ARBA00022729"/>
    </source>
</evidence>
<dbReference type="CDD" id="cd16327">
    <property type="entry name" value="RseB"/>
    <property type="match status" value="1"/>
</dbReference>
<comment type="similarity">
    <text evidence="2">Belongs to the RseB family.</text>
</comment>
<feature type="domain" description="MucB/RseB C-terminal" evidence="6">
    <location>
        <begin position="249"/>
        <end position="342"/>
    </location>
</feature>
<comment type="subcellular location">
    <subcellularLocation>
        <location evidence="1">Periplasm</location>
    </subcellularLocation>
</comment>
<name>A0A0F9TG76_9ZZZZ</name>
<accession>A0A0F9TG76</accession>
<dbReference type="PANTHER" id="PTHR38782:SF1">
    <property type="entry name" value="SIGMA-E FACTOR REGULATORY PROTEIN RSEB"/>
    <property type="match status" value="1"/>
</dbReference>
<dbReference type="Gene3D" id="2.50.20.10">
    <property type="entry name" value="Lipoprotein localisation LolA/LolB/LppX"/>
    <property type="match status" value="1"/>
</dbReference>
<dbReference type="Pfam" id="PF17188">
    <property type="entry name" value="MucB_RseB_C"/>
    <property type="match status" value="1"/>
</dbReference>
<evidence type="ECO:0000256" key="2">
    <source>
        <dbReference type="ARBA" id="ARBA00008150"/>
    </source>
</evidence>
<dbReference type="GO" id="GO:0045152">
    <property type="term" value="F:antisigma factor binding"/>
    <property type="evidence" value="ECO:0007669"/>
    <property type="project" value="TreeGrafter"/>
</dbReference>
<dbReference type="GO" id="GO:0032885">
    <property type="term" value="P:regulation of polysaccharide biosynthetic process"/>
    <property type="evidence" value="ECO:0007669"/>
    <property type="project" value="TreeGrafter"/>
</dbReference>
<dbReference type="InterPro" id="IPR005588">
    <property type="entry name" value="MucB_RseB"/>
</dbReference>
<sequence>MSKDRYVGLSLTNLSLRGFLMVLLLMAVPVYAQTGDAGGYARDKSAAYWLEKMGPALNMTSYRGVYVYARGASVHSMQVAHRYHDGIVEERLVLQDGGSGEIVRRGMSVVCVLPDRGKVKLDQIIPSGPFAEAFASQLVPVNRWYKAELTGEDRIAGYDVVTVALTAKDQHRYTHLLWLEKSTGLLIKSHVRSAGGEVLEHFQFTTLEITDDIPDSEFEIRTEGRELSRTLSDSGSHSDSQSEFSNIAHRQNWHLSWRPEGFEPAATPTSGRGQAIAFSDGLAAFSVFVEPAGKMSMPTGASRIGATTIYMRQLHKGNHAFLVTVIGEIPPATARKVAESVRVDEALATDAGKS</sequence>
<dbReference type="InterPro" id="IPR033434">
    <property type="entry name" value="MucB/RseB_N"/>
</dbReference>
<keyword evidence="3" id="KW-0732">Signal</keyword>
<dbReference type="PIRSF" id="PIRSF005427">
    <property type="entry name" value="RseB"/>
    <property type="match status" value="1"/>
</dbReference>
<evidence type="ECO:0000256" key="4">
    <source>
        <dbReference type="ARBA" id="ARBA00022764"/>
    </source>
</evidence>
<evidence type="ECO:0008006" key="8">
    <source>
        <dbReference type="Google" id="ProtNLM"/>
    </source>
</evidence>
<evidence type="ECO:0000259" key="5">
    <source>
        <dbReference type="Pfam" id="PF03888"/>
    </source>
</evidence>
<dbReference type="InterPro" id="IPR038484">
    <property type="entry name" value="MucB/RseB_C_sf"/>
</dbReference>
<keyword evidence="4" id="KW-0574">Periplasm</keyword>
<feature type="domain" description="MucB/RseB N-terminal" evidence="5">
    <location>
        <begin position="45"/>
        <end position="219"/>
    </location>
</feature>
<reference evidence="7" key="1">
    <citation type="journal article" date="2015" name="Nature">
        <title>Complex archaea that bridge the gap between prokaryotes and eukaryotes.</title>
        <authorList>
            <person name="Spang A."/>
            <person name="Saw J.H."/>
            <person name="Jorgensen S.L."/>
            <person name="Zaremba-Niedzwiedzka K."/>
            <person name="Martijn J."/>
            <person name="Lind A.E."/>
            <person name="van Eijk R."/>
            <person name="Schleper C."/>
            <person name="Guy L."/>
            <person name="Ettema T.J."/>
        </authorList>
    </citation>
    <scope>NUCLEOTIDE SEQUENCE</scope>
</reference>
<organism evidence="7">
    <name type="scientific">marine sediment metagenome</name>
    <dbReference type="NCBI Taxonomy" id="412755"/>
    <lineage>
        <taxon>unclassified sequences</taxon>
        <taxon>metagenomes</taxon>
        <taxon>ecological metagenomes</taxon>
    </lineage>
</organism>
<gene>
    <name evidence="7" type="ORF">LCGC14_0733210</name>
</gene>
<dbReference type="EMBL" id="LAZR01001704">
    <property type="protein sequence ID" value="KKN40458.1"/>
    <property type="molecule type" value="Genomic_DNA"/>
</dbReference>
<comment type="caution">
    <text evidence="7">The sequence shown here is derived from an EMBL/GenBank/DDBJ whole genome shotgun (WGS) entry which is preliminary data.</text>
</comment>
<evidence type="ECO:0000259" key="6">
    <source>
        <dbReference type="Pfam" id="PF17188"/>
    </source>
</evidence>
<dbReference type="PANTHER" id="PTHR38782">
    <property type="match status" value="1"/>
</dbReference>
<evidence type="ECO:0000313" key="7">
    <source>
        <dbReference type="EMBL" id="KKN40458.1"/>
    </source>
</evidence>